<sequence length="153" mass="16821">MKRLKNPSTSRRSIWMDQPAPAPPSLKVKWTKSATPFTPTGSDHTPAPESLSLGAKLPRGFKGSFCLSLSQILDQSHGALISNLCESPIAQEHGSQQVKDGSRQSSWVEVEVLHGWQLRPGDVLSSVRVEDVVLSDRDNDGLLEACRDNRLQH</sequence>
<feature type="compositionally biased region" description="Polar residues" evidence="1">
    <location>
        <begin position="32"/>
        <end position="43"/>
    </location>
</feature>
<dbReference type="Proteomes" id="UP001153269">
    <property type="component" value="Unassembled WGS sequence"/>
</dbReference>
<protein>
    <submittedName>
        <fullName evidence="2">Uncharacterized protein</fullName>
    </submittedName>
</protein>
<dbReference type="EMBL" id="CADEAL010003502">
    <property type="protein sequence ID" value="CAB1444961.1"/>
    <property type="molecule type" value="Genomic_DNA"/>
</dbReference>
<keyword evidence="3" id="KW-1185">Reference proteome</keyword>
<reference evidence="2" key="1">
    <citation type="submission" date="2020-03" db="EMBL/GenBank/DDBJ databases">
        <authorList>
            <person name="Weist P."/>
        </authorList>
    </citation>
    <scope>NUCLEOTIDE SEQUENCE</scope>
</reference>
<evidence type="ECO:0000313" key="2">
    <source>
        <dbReference type="EMBL" id="CAB1444961.1"/>
    </source>
</evidence>
<evidence type="ECO:0000313" key="3">
    <source>
        <dbReference type="Proteomes" id="UP001153269"/>
    </source>
</evidence>
<proteinExistence type="predicted"/>
<organism evidence="2 3">
    <name type="scientific">Pleuronectes platessa</name>
    <name type="common">European plaice</name>
    <dbReference type="NCBI Taxonomy" id="8262"/>
    <lineage>
        <taxon>Eukaryota</taxon>
        <taxon>Metazoa</taxon>
        <taxon>Chordata</taxon>
        <taxon>Craniata</taxon>
        <taxon>Vertebrata</taxon>
        <taxon>Euteleostomi</taxon>
        <taxon>Actinopterygii</taxon>
        <taxon>Neopterygii</taxon>
        <taxon>Teleostei</taxon>
        <taxon>Neoteleostei</taxon>
        <taxon>Acanthomorphata</taxon>
        <taxon>Carangaria</taxon>
        <taxon>Pleuronectiformes</taxon>
        <taxon>Pleuronectoidei</taxon>
        <taxon>Pleuronectidae</taxon>
        <taxon>Pleuronectes</taxon>
    </lineage>
</organism>
<dbReference type="AlphaFoldDB" id="A0A9N7V6C8"/>
<name>A0A9N7V6C8_PLEPL</name>
<comment type="caution">
    <text evidence="2">The sequence shown here is derived from an EMBL/GenBank/DDBJ whole genome shotgun (WGS) entry which is preliminary data.</text>
</comment>
<feature type="compositionally biased region" description="Polar residues" evidence="1">
    <location>
        <begin position="1"/>
        <end position="12"/>
    </location>
</feature>
<accession>A0A9N7V6C8</accession>
<feature type="region of interest" description="Disordered" evidence="1">
    <location>
        <begin position="1"/>
        <end position="51"/>
    </location>
</feature>
<evidence type="ECO:0000256" key="1">
    <source>
        <dbReference type="SAM" id="MobiDB-lite"/>
    </source>
</evidence>
<gene>
    <name evidence="2" type="ORF">PLEPLA_LOCUS32691</name>
</gene>